<evidence type="ECO:0000313" key="2">
    <source>
        <dbReference type="Proteomes" id="UP000184063"/>
    </source>
</evidence>
<protein>
    <submittedName>
        <fullName evidence="1">Uncharacterized protein</fullName>
    </submittedName>
</protein>
<dbReference type="VEuPathDB" id="FungiDB:ASPFODRAFT_148738"/>
<feature type="non-terminal residue" evidence="1">
    <location>
        <position position="1"/>
    </location>
</feature>
<gene>
    <name evidence="1" type="ORF">ASPFODRAFT_148738</name>
</gene>
<dbReference type="OrthoDB" id="1720422at2759"/>
<dbReference type="Proteomes" id="UP000184063">
    <property type="component" value="Unassembled WGS sequence"/>
</dbReference>
<accession>A0A1M3SYU3</accession>
<organism evidence="1 2">
    <name type="scientific">Aspergillus luchuensis (strain CBS 106.47)</name>
    <dbReference type="NCBI Taxonomy" id="1137211"/>
    <lineage>
        <taxon>Eukaryota</taxon>
        <taxon>Fungi</taxon>
        <taxon>Dikarya</taxon>
        <taxon>Ascomycota</taxon>
        <taxon>Pezizomycotina</taxon>
        <taxon>Eurotiomycetes</taxon>
        <taxon>Eurotiomycetidae</taxon>
        <taxon>Eurotiales</taxon>
        <taxon>Aspergillaceae</taxon>
        <taxon>Aspergillus</taxon>
        <taxon>Aspergillus subgen. Circumdati</taxon>
    </lineage>
</organism>
<dbReference type="AlphaFoldDB" id="A0A1M3SYU3"/>
<reference evidence="2" key="1">
    <citation type="journal article" date="2017" name="Genome Biol.">
        <title>Comparative genomics reveals high biological diversity and specific adaptations in the industrially and medically important fungal genus Aspergillus.</title>
        <authorList>
            <person name="de Vries R.P."/>
            <person name="Riley R."/>
            <person name="Wiebenga A."/>
            <person name="Aguilar-Osorio G."/>
            <person name="Amillis S."/>
            <person name="Uchima C.A."/>
            <person name="Anderluh G."/>
            <person name="Asadollahi M."/>
            <person name="Askin M."/>
            <person name="Barry K."/>
            <person name="Battaglia E."/>
            <person name="Bayram O."/>
            <person name="Benocci T."/>
            <person name="Braus-Stromeyer S.A."/>
            <person name="Caldana C."/>
            <person name="Canovas D."/>
            <person name="Cerqueira G.C."/>
            <person name="Chen F."/>
            <person name="Chen W."/>
            <person name="Choi C."/>
            <person name="Clum A."/>
            <person name="Dos Santos R.A."/>
            <person name="Damasio A.R."/>
            <person name="Diallinas G."/>
            <person name="Emri T."/>
            <person name="Fekete E."/>
            <person name="Flipphi M."/>
            <person name="Freyberg S."/>
            <person name="Gallo A."/>
            <person name="Gournas C."/>
            <person name="Habgood R."/>
            <person name="Hainaut M."/>
            <person name="Harispe M.L."/>
            <person name="Henrissat B."/>
            <person name="Hilden K.S."/>
            <person name="Hope R."/>
            <person name="Hossain A."/>
            <person name="Karabika E."/>
            <person name="Karaffa L."/>
            <person name="Karanyi Z."/>
            <person name="Krasevec N."/>
            <person name="Kuo A."/>
            <person name="Kusch H."/>
            <person name="LaButti K."/>
            <person name="Lagendijk E.L."/>
            <person name="Lapidus A."/>
            <person name="Levasseur A."/>
            <person name="Lindquist E."/>
            <person name="Lipzen A."/>
            <person name="Logrieco A.F."/>
            <person name="MacCabe A."/>
            <person name="Maekelae M.R."/>
            <person name="Malavazi I."/>
            <person name="Melin P."/>
            <person name="Meyer V."/>
            <person name="Mielnichuk N."/>
            <person name="Miskei M."/>
            <person name="Molnar A.P."/>
            <person name="Mule G."/>
            <person name="Ngan C.Y."/>
            <person name="Orejas M."/>
            <person name="Orosz E."/>
            <person name="Ouedraogo J.P."/>
            <person name="Overkamp K.M."/>
            <person name="Park H.-S."/>
            <person name="Perrone G."/>
            <person name="Piumi F."/>
            <person name="Punt P.J."/>
            <person name="Ram A.F."/>
            <person name="Ramon A."/>
            <person name="Rauscher S."/>
            <person name="Record E."/>
            <person name="Riano-Pachon D.M."/>
            <person name="Robert V."/>
            <person name="Roehrig J."/>
            <person name="Ruller R."/>
            <person name="Salamov A."/>
            <person name="Salih N.S."/>
            <person name="Samson R.A."/>
            <person name="Sandor E."/>
            <person name="Sanguinetti M."/>
            <person name="Schuetze T."/>
            <person name="Sepcic K."/>
            <person name="Shelest E."/>
            <person name="Sherlock G."/>
            <person name="Sophianopoulou V."/>
            <person name="Squina F.M."/>
            <person name="Sun H."/>
            <person name="Susca A."/>
            <person name="Todd R.B."/>
            <person name="Tsang A."/>
            <person name="Unkles S.E."/>
            <person name="van de Wiele N."/>
            <person name="van Rossen-Uffink D."/>
            <person name="Oliveira J.V."/>
            <person name="Vesth T.C."/>
            <person name="Visser J."/>
            <person name="Yu J.-H."/>
            <person name="Zhou M."/>
            <person name="Andersen M.R."/>
            <person name="Archer D.B."/>
            <person name="Baker S.E."/>
            <person name="Benoit I."/>
            <person name="Brakhage A.A."/>
            <person name="Braus G.H."/>
            <person name="Fischer R."/>
            <person name="Frisvad J.C."/>
            <person name="Goldman G.H."/>
            <person name="Houbraken J."/>
            <person name="Oakley B."/>
            <person name="Pocsi I."/>
            <person name="Scazzocchio C."/>
            <person name="Seiboth B."/>
            <person name="vanKuyk P.A."/>
            <person name="Wortman J."/>
            <person name="Dyer P.S."/>
            <person name="Grigoriev I.V."/>
        </authorList>
    </citation>
    <scope>NUCLEOTIDE SEQUENCE [LARGE SCALE GENOMIC DNA]</scope>
    <source>
        <strain evidence="2">CBS 106.47</strain>
    </source>
</reference>
<dbReference type="EMBL" id="KV878278">
    <property type="protein sequence ID" value="OJZ79672.1"/>
    <property type="molecule type" value="Genomic_DNA"/>
</dbReference>
<evidence type="ECO:0000313" key="1">
    <source>
        <dbReference type="EMBL" id="OJZ79672.1"/>
    </source>
</evidence>
<proteinExistence type="predicted"/>
<name>A0A1M3SYU3_ASPLC</name>
<sequence length="619" mass="70260">LTACQLPQHSVRSLSLVSARLYAALFPRLHRTITFRARNEWALNILDVDPFFRDHPGSCAGEILQHARQIRFSAPIHIARFHRCIYNSHFFLPALSHNRPTIGSPHESTAHQAFLNDLSYQIDQVFARLETLLDLQLTCRMWCVGTCLPVGIMDTNGYLVRHQQQIHSPSLITDGSCPHSGRRLEGLSSLTALTDLEWEGIQHPFEMHTLCECLRQNHWRLKAVSIGFLLDPNTVPTSSASCSCWREPRIRCPCSTSRSAATTCAIQKTIGVHCDQWFPSLTSLTFSRVPFPDSLLPGGQQSPFRALKALTIRDCPNEQRFLQLLARAKDPLSLQHFEICSDYLRDSEDRLASIAIVEFLLSFRGLRRLYLKVANFPRFLPGLGDAIKHHQATLHGLVFHERRLMPIDAERLFEDLRDVNMASPNIPQILRHSSPAALGLCLRPVSARGLLLDIPERSTIRLLHLRLSGEERNHRHLRREIVSELRRNAEGRLWSRSRHGPTVAGLHLKPARKRSEAQDFLLLAQWAFGPTGLPALQILAFGDFSHDGRYREQQILIRRRRIGEQPYPRVSLDGEYSISSSFCLVESDDHFLWEGLPLDGTQFLSACPGTGLMVSPYDL</sequence>